<dbReference type="HOGENOM" id="CLU_2516651_0_0_1"/>
<dbReference type="Proteomes" id="UP000007015">
    <property type="component" value="Chromosome 7"/>
</dbReference>
<dbReference type="GO" id="GO:0005666">
    <property type="term" value="C:RNA polymerase III complex"/>
    <property type="evidence" value="ECO:0007669"/>
    <property type="project" value="TreeGrafter"/>
</dbReference>
<name>B8B6J2_ORYSI</name>
<evidence type="ECO:0000256" key="2">
    <source>
        <dbReference type="ARBA" id="ARBA00022723"/>
    </source>
</evidence>
<evidence type="ECO:0000256" key="5">
    <source>
        <dbReference type="ARBA" id="ARBA00025770"/>
    </source>
</evidence>
<dbReference type="PANTHER" id="PTHR12056:SF2">
    <property type="entry name" value="GEO11084P1"/>
    <property type="match status" value="1"/>
</dbReference>
<evidence type="ECO:0000256" key="3">
    <source>
        <dbReference type="ARBA" id="ARBA00022833"/>
    </source>
</evidence>
<dbReference type="InterPro" id="IPR029040">
    <property type="entry name" value="RPABC4/Spt4"/>
</dbReference>
<dbReference type="GO" id="GO:0006351">
    <property type="term" value="P:DNA-templated transcription"/>
    <property type="evidence" value="ECO:0007669"/>
    <property type="project" value="InterPro"/>
</dbReference>
<evidence type="ECO:0000256" key="4">
    <source>
        <dbReference type="ARBA" id="ARBA00023242"/>
    </source>
</evidence>
<dbReference type="InterPro" id="IPR039747">
    <property type="entry name" value="RPABC4"/>
</dbReference>
<dbReference type="STRING" id="39946.B8B6J2"/>
<evidence type="ECO:0000313" key="7">
    <source>
        <dbReference type="Proteomes" id="UP000007015"/>
    </source>
</evidence>
<dbReference type="GO" id="GO:0003899">
    <property type="term" value="F:DNA-directed RNA polymerase activity"/>
    <property type="evidence" value="ECO:0007669"/>
    <property type="project" value="InterPro"/>
</dbReference>
<comment type="subcellular location">
    <subcellularLocation>
        <location evidence="1">Nucleus</location>
    </subcellularLocation>
</comment>
<dbReference type="InterPro" id="IPR006591">
    <property type="entry name" value="RNAP_P/RPABC4"/>
</dbReference>
<keyword evidence="2" id="KW-0479">Metal-binding</keyword>
<dbReference type="Pfam" id="PF03604">
    <property type="entry name" value="Zn_ribbon_RPAB4"/>
    <property type="match status" value="1"/>
</dbReference>
<dbReference type="Gene3D" id="2.20.28.30">
    <property type="entry name" value="RNA polymerase ii, chain L"/>
    <property type="match status" value="1"/>
</dbReference>
<dbReference type="AlphaFoldDB" id="B8B6J2"/>
<dbReference type="SUPFAM" id="SSF63393">
    <property type="entry name" value="RNA polymerase subunits"/>
    <property type="match status" value="1"/>
</dbReference>
<sequence>MDPQQPKPVSYLCTDCGTETLLKPTDVVQCHECGCRILCKKRTRQASRHLEYKCNGVLFSMKRAEDEGMDTFASYYHALKRRNDY</sequence>
<dbReference type="PANTHER" id="PTHR12056">
    <property type="entry name" value="DNA-DIRECTED RNA POLYMERASES I, II, AND III"/>
    <property type="match status" value="1"/>
</dbReference>
<protein>
    <submittedName>
        <fullName evidence="6">Uncharacterized protein</fullName>
    </submittedName>
</protein>
<evidence type="ECO:0000313" key="6">
    <source>
        <dbReference type="EMBL" id="EEC81378.1"/>
    </source>
</evidence>
<dbReference type="GO" id="GO:0003677">
    <property type="term" value="F:DNA binding"/>
    <property type="evidence" value="ECO:0007669"/>
    <property type="project" value="InterPro"/>
</dbReference>
<organism evidence="6 7">
    <name type="scientific">Oryza sativa subsp. indica</name>
    <name type="common">Rice</name>
    <dbReference type="NCBI Taxonomy" id="39946"/>
    <lineage>
        <taxon>Eukaryota</taxon>
        <taxon>Viridiplantae</taxon>
        <taxon>Streptophyta</taxon>
        <taxon>Embryophyta</taxon>
        <taxon>Tracheophyta</taxon>
        <taxon>Spermatophyta</taxon>
        <taxon>Magnoliopsida</taxon>
        <taxon>Liliopsida</taxon>
        <taxon>Poales</taxon>
        <taxon>Poaceae</taxon>
        <taxon>BOP clade</taxon>
        <taxon>Oryzoideae</taxon>
        <taxon>Oryzeae</taxon>
        <taxon>Oryzinae</taxon>
        <taxon>Oryza</taxon>
        <taxon>Oryza sativa</taxon>
    </lineage>
</organism>
<keyword evidence="3" id="KW-0862">Zinc</keyword>
<reference evidence="6 7" key="1">
    <citation type="journal article" date="2005" name="PLoS Biol.">
        <title>The genomes of Oryza sativa: a history of duplications.</title>
        <authorList>
            <person name="Yu J."/>
            <person name="Wang J."/>
            <person name="Lin W."/>
            <person name="Li S."/>
            <person name="Li H."/>
            <person name="Zhou J."/>
            <person name="Ni P."/>
            <person name="Dong W."/>
            <person name="Hu S."/>
            <person name="Zeng C."/>
            <person name="Zhang J."/>
            <person name="Zhang Y."/>
            <person name="Li R."/>
            <person name="Xu Z."/>
            <person name="Li S."/>
            <person name="Li X."/>
            <person name="Zheng H."/>
            <person name="Cong L."/>
            <person name="Lin L."/>
            <person name="Yin J."/>
            <person name="Geng J."/>
            <person name="Li G."/>
            <person name="Shi J."/>
            <person name="Liu J."/>
            <person name="Lv H."/>
            <person name="Li J."/>
            <person name="Wang J."/>
            <person name="Deng Y."/>
            <person name="Ran L."/>
            <person name="Shi X."/>
            <person name="Wang X."/>
            <person name="Wu Q."/>
            <person name="Li C."/>
            <person name="Ren X."/>
            <person name="Wang J."/>
            <person name="Wang X."/>
            <person name="Li D."/>
            <person name="Liu D."/>
            <person name="Zhang X."/>
            <person name="Ji Z."/>
            <person name="Zhao W."/>
            <person name="Sun Y."/>
            <person name="Zhang Z."/>
            <person name="Bao J."/>
            <person name="Han Y."/>
            <person name="Dong L."/>
            <person name="Ji J."/>
            <person name="Chen P."/>
            <person name="Wu S."/>
            <person name="Liu J."/>
            <person name="Xiao Y."/>
            <person name="Bu D."/>
            <person name="Tan J."/>
            <person name="Yang L."/>
            <person name="Ye C."/>
            <person name="Zhang J."/>
            <person name="Xu J."/>
            <person name="Zhou Y."/>
            <person name="Yu Y."/>
            <person name="Zhang B."/>
            <person name="Zhuang S."/>
            <person name="Wei H."/>
            <person name="Liu B."/>
            <person name="Lei M."/>
            <person name="Yu H."/>
            <person name="Li Y."/>
            <person name="Xu H."/>
            <person name="Wei S."/>
            <person name="He X."/>
            <person name="Fang L."/>
            <person name="Zhang Z."/>
            <person name="Zhang Y."/>
            <person name="Huang X."/>
            <person name="Su Z."/>
            <person name="Tong W."/>
            <person name="Li J."/>
            <person name="Tong Z."/>
            <person name="Li S."/>
            <person name="Ye J."/>
            <person name="Wang L."/>
            <person name="Fang L."/>
            <person name="Lei T."/>
            <person name="Chen C."/>
            <person name="Chen H."/>
            <person name="Xu Z."/>
            <person name="Li H."/>
            <person name="Huang H."/>
            <person name="Zhang F."/>
            <person name="Xu H."/>
            <person name="Li N."/>
            <person name="Zhao C."/>
            <person name="Li S."/>
            <person name="Dong L."/>
            <person name="Huang Y."/>
            <person name="Li L."/>
            <person name="Xi Y."/>
            <person name="Qi Q."/>
            <person name="Li W."/>
            <person name="Zhang B."/>
            <person name="Hu W."/>
            <person name="Zhang Y."/>
            <person name="Tian X."/>
            <person name="Jiao Y."/>
            <person name="Liang X."/>
            <person name="Jin J."/>
            <person name="Gao L."/>
            <person name="Zheng W."/>
            <person name="Hao B."/>
            <person name="Liu S."/>
            <person name="Wang W."/>
            <person name="Yuan L."/>
            <person name="Cao M."/>
            <person name="McDermott J."/>
            <person name="Samudrala R."/>
            <person name="Wang J."/>
            <person name="Wong G.K."/>
            <person name="Yang H."/>
        </authorList>
    </citation>
    <scope>NUCLEOTIDE SEQUENCE [LARGE SCALE GENOMIC DNA]</scope>
    <source>
        <strain evidence="7">cv. 93-11</strain>
    </source>
</reference>
<keyword evidence="7" id="KW-1185">Reference proteome</keyword>
<dbReference type="GO" id="GO:0005736">
    <property type="term" value="C:RNA polymerase I complex"/>
    <property type="evidence" value="ECO:0007669"/>
    <property type="project" value="TreeGrafter"/>
</dbReference>
<keyword evidence="4" id="KW-0539">Nucleus</keyword>
<dbReference type="OMA" id="TFASYYH"/>
<comment type="similarity">
    <text evidence="5">Belongs to the archaeal Rpo12/eukaryotic RPC10 RNA polymerase subunit family.</text>
</comment>
<dbReference type="GO" id="GO:0008270">
    <property type="term" value="F:zinc ion binding"/>
    <property type="evidence" value="ECO:0007669"/>
    <property type="project" value="InterPro"/>
</dbReference>
<dbReference type="EMBL" id="CM000132">
    <property type="protein sequence ID" value="EEC81378.1"/>
    <property type="molecule type" value="Genomic_DNA"/>
</dbReference>
<dbReference type="GO" id="GO:0005665">
    <property type="term" value="C:RNA polymerase II, core complex"/>
    <property type="evidence" value="ECO:0007669"/>
    <property type="project" value="TreeGrafter"/>
</dbReference>
<evidence type="ECO:0000256" key="1">
    <source>
        <dbReference type="ARBA" id="ARBA00004123"/>
    </source>
</evidence>
<dbReference type="SMART" id="SM00659">
    <property type="entry name" value="RPOLCX"/>
    <property type="match status" value="1"/>
</dbReference>
<dbReference type="FunFam" id="2.20.28.30:FF:000002">
    <property type="entry name" value="DNA-directed RNA polymerases II, IV and V subunit 12"/>
    <property type="match status" value="1"/>
</dbReference>
<gene>
    <name evidence="6" type="ORF">OsI_24588</name>
</gene>
<proteinExistence type="inferred from homology"/>
<accession>B8B6J2</accession>
<dbReference type="Gramene" id="BGIOSGA024977-TA">
    <property type="protein sequence ID" value="BGIOSGA024977-PA"/>
    <property type="gene ID" value="BGIOSGA024977"/>
</dbReference>